<evidence type="ECO:0000313" key="3">
    <source>
        <dbReference type="Proteomes" id="UP001597557"/>
    </source>
</evidence>
<accession>A0ABW5YEF7</accession>
<feature type="transmembrane region" description="Helical" evidence="1">
    <location>
        <begin position="29"/>
        <end position="48"/>
    </location>
</feature>
<dbReference type="EMBL" id="JBHUPD010000002">
    <property type="protein sequence ID" value="MFD2873394.1"/>
    <property type="molecule type" value="Genomic_DNA"/>
</dbReference>
<proteinExistence type="predicted"/>
<name>A0ABW5YEF7_9SPHI</name>
<dbReference type="Proteomes" id="UP001597557">
    <property type="component" value="Unassembled WGS sequence"/>
</dbReference>
<protein>
    <submittedName>
        <fullName evidence="2">Uncharacterized protein</fullName>
    </submittedName>
</protein>
<keyword evidence="1" id="KW-0472">Membrane</keyword>
<keyword evidence="3" id="KW-1185">Reference proteome</keyword>
<reference evidence="3" key="1">
    <citation type="journal article" date="2019" name="Int. J. Syst. Evol. Microbiol.">
        <title>The Global Catalogue of Microorganisms (GCM) 10K type strain sequencing project: providing services to taxonomists for standard genome sequencing and annotation.</title>
        <authorList>
            <consortium name="The Broad Institute Genomics Platform"/>
            <consortium name="The Broad Institute Genome Sequencing Center for Infectious Disease"/>
            <person name="Wu L."/>
            <person name="Ma J."/>
        </authorList>
    </citation>
    <scope>NUCLEOTIDE SEQUENCE [LARGE SCALE GENOMIC DNA]</scope>
    <source>
        <strain evidence="3">KCTC 22437</strain>
    </source>
</reference>
<dbReference type="RefSeq" id="WP_377186077.1">
    <property type="nucleotide sequence ID" value="NZ_JBHUPD010000002.1"/>
</dbReference>
<keyword evidence="1" id="KW-1133">Transmembrane helix</keyword>
<gene>
    <name evidence="2" type="ORF">ACFS5N_12990</name>
</gene>
<keyword evidence="1" id="KW-0812">Transmembrane</keyword>
<organism evidence="2 3">
    <name type="scientific">Mucilaginibacter ximonensis</name>
    <dbReference type="NCBI Taxonomy" id="538021"/>
    <lineage>
        <taxon>Bacteria</taxon>
        <taxon>Pseudomonadati</taxon>
        <taxon>Bacteroidota</taxon>
        <taxon>Sphingobacteriia</taxon>
        <taxon>Sphingobacteriales</taxon>
        <taxon>Sphingobacteriaceae</taxon>
        <taxon>Mucilaginibacter</taxon>
    </lineage>
</organism>
<sequence>MRVNPAEEIVRKKELEEEKNEKVQKVTRIVALGLAFVSVFFFIIKILFL</sequence>
<comment type="caution">
    <text evidence="2">The sequence shown here is derived from an EMBL/GenBank/DDBJ whole genome shotgun (WGS) entry which is preliminary data.</text>
</comment>
<evidence type="ECO:0000256" key="1">
    <source>
        <dbReference type="SAM" id="Phobius"/>
    </source>
</evidence>
<evidence type="ECO:0000313" key="2">
    <source>
        <dbReference type="EMBL" id="MFD2873394.1"/>
    </source>
</evidence>